<feature type="transmembrane region" description="Helical" evidence="7">
    <location>
        <begin position="266"/>
        <end position="287"/>
    </location>
</feature>
<comment type="subcellular location">
    <subcellularLocation>
        <location evidence="1">Cell membrane</location>
        <topology evidence="1">Multi-pass membrane protein</topology>
    </subcellularLocation>
</comment>
<dbReference type="AlphaFoldDB" id="A0A4P8L8P8"/>
<feature type="transmembrane region" description="Helical" evidence="7">
    <location>
        <begin position="732"/>
        <end position="759"/>
    </location>
</feature>
<dbReference type="Pfam" id="PF02687">
    <property type="entry name" value="FtsX"/>
    <property type="match status" value="2"/>
</dbReference>
<evidence type="ECO:0000256" key="2">
    <source>
        <dbReference type="ARBA" id="ARBA00005236"/>
    </source>
</evidence>
<dbReference type="Proteomes" id="UP000298602">
    <property type="component" value="Chromosome"/>
</dbReference>
<feature type="transmembrane region" description="Helical" evidence="7">
    <location>
        <begin position="409"/>
        <end position="427"/>
    </location>
</feature>
<dbReference type="KEGG" id="dax:FDQ92_12920"/>
<feature type="transmembrane region" description="Helical" evidence="7">
    <location>
        <begin position="439"/>
        <end position="459"/>
    </location>
</feature>
<feature type="transmembrane region" description="Helical" evidence="7">
    <location>
        <begin position="492"/>
        <end position="512"/>
    </location>
</feature>
<dbReference type="InterPro" id="IPR003838">
    <property type="entry name" value="ABC3_permease_C"/>
</dbReference>
<feature type="transmembrane region" description="Helical" evidence="7">
    <location>
        <begin position="786"/>
        <end position="809"/>
    </location>
</feature>
<dbReference type="PANTHER" id="PTHR30489:SF0">
    <property type="entry name" value="LIPOPROTEIN-RELEASING SYSTEM TRANSMEMBRANE PROTEIN LOLE"/>
    <property type="match status" value="1"/>
</dbReference>
<evidence type="ECO:0000256" key="7">
    <source>
        <dbReference type="SAM" id="Phobius"/>
    </source>
</evidence>
<keyword evidence="10" id="KW-1185">Reference proteome</keyword>
<keyword evidence="6 7" id="KW-0472">Membrane</keyword>
<dbReference type="RefSeq" id="WP_137425275.1">
    <property type="nucleotide sequence ID" value="NZ_CP040098.1"/>
</dbReference>
<organism evidence="9 10">
    <name type="scientific">Desulfoglaeba alkanexedens ALDC</name>
    <dbReference type="NCBI Taxonomy" id="980445"/>
    <lineage>
        <taxon>Bacteria</taxon>
        <taxon>Pseudomonadati</taxon>
        <taxon>Thermodesulfobacteriota</taxon>
        <taxon>Syntrophobacteria</taxon>
        <taxon>Syntrophobacterales</taxon>
        <taxon>Syntrophobacteraceae</taxon>
        <taxon>Desulfoglaeba</taxon>
    </lineage>
</organism>
<evidence type="ECO:0000256" key="3">
    <source>
        <dbReference type="ARBA" id="ARBA00022475"/>
    </source>
</evidence>
<evidence type="ECO:0000256" key="6">
    <source>
        <dbReference type="ARBA" id="ARBA00023136"/>
    </source>
</evidence>
<dbReference type="OrthoDB" id="9780560at2"/>
<evidence type="ECO:0000259" key="8">
    <source>
        <dbReference type="Pfam" id="PF02687"/>
    </source>
</evidence>
<feature type="transmembrane region" description="Helical" evidence="7">
    <location>
        <begin position="26"/>
        <end position="47"/>
    </location>
</feature>
<dbReference type="InterPro" id="IPR051447">
    <property type="entry name" value="Lipoprotein-release_system"/>
</dbReference>
<evidence type="ECO:0000256" key="5">
    <source>
        <dbReference type="ARBA" id="ARBA00022989"/>
    </source>
</evidence>
<keyword evidence="3" id="KW-1003">Cell membrane</keyword>
<evidence type="ECO:0000256" key="1">
    <source>
        <dbReference type="ARBA" id="ARBA00004651"/>
    </source>
</evidence>
<gene>
    <name evidence="9" type="ORF">FDQ92_12920</name>
</gene>
<evidence type="ECO:0000313" key="9">
    <source>
        <dbReference type="EMBL" id="QCQ22992.1"/>
    </source>
</evidence>
<dbReference type="EMBL" id="CP040098">
    <property type="protein sequence ID" value="QCQ22992.1"/>
    <property type="molecule type" value="Genomic_DNA"/>
</dbReference>
<reference evidence="9 10" key="2">
    <citation type="submission" date="2019-05" db="EMBL/GenBank/DDBJ databases">
        <authorList>
            <person name="Suflita J.M."/>
            <person name="Marks C.R."/>
        </authorList>
    </citation>
    <scope>NUCLEOTIDE SEQUENCE [LARGE SCALE GENOMIC DNA]</scope>
    <source>
        <strain evidence="9 10">ALDC</strain>
    </source>
</reference>
<feature type="transmembrane region" description="Helical" evidence="7">
    <location>
        <begin position="363"/>
        <end position="382"/>
    </location>
</feature>
<feature type="domain" description="ABC3 transporter permease C-terminal" evidence="8">
    <location>
        <begin position="737"/>
        <end position="857"/>
    </location>
</feature>
<protein>
    <submittedName>
        <fullName evidence="9">FtsX-like permease family protein</fullName>
    </submittedName>
</protein>
<reference evidence="9 10" key="1">
    <citation type="submission" date="2019-05" db="EMBL/GenBank/DDBJ databases">
        <title>The Complete Genome Sequence of the n-alkane-degrading Desulfoglaeba alkanexedens ALDC reveals multiple alkylsuccinate synthase gene clusters.</title>
        <authorList>
            <person name="Callaghan A.V."/>
            <person name="Davidova I.A."/>
            <person name="Duncan K.E."/>
            <person name="Morris B."/>
            <person name="McInerney M.J."/>
        </authorList>
    </citation>
    <scope>NUCLEOTIDE SEQUENCE [LARGE SCALE GENOMIC DNA]</scope>
    <source>
        <strain evidence="9 10">ALDC</strain>
    </source>
</reference>
<accession>A0A4P8L8P8</accession>
<sequence length="865" mass="93561">MRERLFLVRLFAWFSLRHLKHHRWRALAVVAGIALGAAVFTSVRIAVRASLHSFVQSMDAVTGTSDGVVVRPGGAVPETLVAPLVRLPEVETASPLITAYVEPEGRGDLPLLLIGIDPILDRPLRHWKASAARAEGKTAWLELMKNPEAILLAEAAARELAASPGETLTLSYGASRKRFRVIGVLESQGLALADGGLMGLVDIATAQEFLGRHGVVDRIDLRAGPGRLQEMEAAVRGILPPGVALDPPGETKESGTAMIEAYEVNLSILSFVSLFVGMFLVYSLVALNATSRRRELAALRSIGASRSALFRLFILEGAFLGLLGWALGIPLGTLLVHQMVRGVSATVTLLFARVRPEGMAPGLWEIGLSFLVTLGVSLLAAYQPAHQAMTVRPREVLKPETGEGGDSRAAGRLFAAGTALIAIVWPLSNLPPVSGIPLAGYLAVFILFCGFAFLSPLFLRRTGGTLAPPLRRIGGEPAFLASRYIRDSGVRVAVSVGALITAVALFTALVIMTHSFRNTVELWVRQTVAGDVFVRPRTAGANDYRDPLPQEAVAMLQAAQESWDVAPYRHFSLHYAGVPYQLEAVAFEDLLRHASFIFCRGDPTEALEQAASGRGVLVSEVFWNRTGLGPGDRFQAMVLGTLIDLPVCGVFRDYRTRGGMVYVSLDHFRHWTGDTHWSGARLFLKDPSEHSRGRIEAFRRSMLLGQGARHGLEVILGTELRREILRIFDETFAITTVLLAMALLVAGLGIATTLTVLVLERSVQLNTLRAVGADASQIRSLIVWEAVFLVSAGVFLGLLCGGVLSVILIHVINRQSFGWTFLYSVDWPTLAASVPAIFLAAVAAVVPAYRRALRQSPASLLREQP</sequence>
<dbReference type="PANTHER" id="PTHR30489">
    <property type="entry name" value="LIPOPROTEIN-RELEASING SYSTEM TRANSMEMBRANE PROTEIN LOLE"/>
    <property type="match status" value="1"/>
</dbReference>
<keyword evidence="5 7" id="KW-1133">Transmembrane helix</keyword>
<evidence type="ECO:0000256" key="4">
    <source>
        <dbReference type="ARBA" id="ARBA00022692"/>
    </source>
</evidence>
<dbReference type="GO" id="GO:0044874">
    <property type="term" value="P:lipoprotein localization to outer membrane"/>
    <property type="evidence" value="ECO:0007669"/>
    <property type="project" value="TreeGrafter"/>
</dbReference>
<dbReference type="GO" id="GO:0098797">
    <property type="term" value="C:plasma membrane protein complex"/>
    <property type="evidence" value="ECO:0007669"/>
    <property type="project" value="TreeGrafter"/>
</dbReference>
<evidence type="ECO:0000313" key="10">
    <source>
        <dbReference type="Proteomes" id="UP000298602"/>
    </source>
</evidence>
<name>A0A4P8L8P8_9BACT</name>
<keyword evidence="4 7" id="KW-0812">Transmembrane</keyword>
<proteinExistence type="inferred from homology"/>
<feature type="transmembrane region" description="Helical" evidence="7">
    <location>
        <begin position="308"/>
        <end position="329"/>
    </location>
</feature>
<feature type="transmembrane region" description="Helical" evidence="7">
    <location>
        <begin position="829"/>
        <end position="849"/>
    </location>
</feature>
<feature type="domain" description="ABC3 transporter permease C-terminal" evidence="8">
    <location>
        <begin position="268"/>
        <end position="389"/>
    </location>
</feature>
<comment type="similarity">
    <text evidence="2">Belongs to the ABC-4 integral membrane protein family. LolC/E subfamily.</text>
</comment>